<accession>A0ACB8X2Q1</accession>
<evidence type="ECO:0000313" key="1">
    <source>
        <dbReference type="EMBL" id="KAI3374577.1"/>
    </source>
</evidence>
<evidence type="ECO:0000313" key="2">
    <source>
        <dbReference type="Proteomes" id="UP000831701"/>
    </source>
</evidence>
<organism evidence="1 2">
    <name type="scientific">Scortum barcoo</name>
    <name type="common">barcoo grunter</name>
    <dbReference type="NCBI Taxonomy" id="214431"/>
    <lineage>
        <taxon>Eukaryota</taxon>
        <taxon>Metazoa</taxon>
        <taxon>Chordata</taxon>
        <taxon>Craniata</taxon>
        <taxon>Vertebrata</taxon>
        <taxon>Euteleostomi</taxon>
        <taxon>Actinopterygii</taxon>
        <taxon>Neopterygii</taxon>
        <taxon>Teleostei</taxon>
        <taxon>Neoteleostei</taxon>
        <taxon>Acanthomorphata</taxon>
        <taxon>Eupercaria</taxon>
        <taxon>Centrarchiformes</taxon>
        <taxon>Terapontoidei</taxon>
        <taxon>Terapontidae</taxon>
        <taxon>Scortum</taxon>
    </lineage>
</organism>
<proteinExistence type="predicted"/>
<dbReference type="EMBL" id="CM041533">
    <property type="protein sequence ID" value="KAI3374577.1"/>
    <property type="molecule type" value="Genomic_DNA"/>
</dbReference>
<comment type="caution">
    <text evidence="1">The sequence shown here is derived from an EMBL/GenBank/DDBJ whole genome shotgun (WGS) entry which is preliminary data.</text>
</comment>
<sequence length="198" mass="21110">SEARGERVPSSIQSPPGGEELPAVCGPQPCFLLWSSSPGKDKRRMVLWRSCPLLRESSWSSVSLDAPAPIRVIDQDALSTSINTAATSSTRGATWRPQKNKVMKAWGFSASITITSTITFNITSTIISTVTSTNTSSIMSTITSTTMSSSSILPVSVQGEAALPAVLSADSEESGVLLWTLSAEDPQKQRTVHQLHTC</sequence>
<keyword evidence="2" id="KW-1185">Reference proteome</keyword>
<protein>
    <submittedName>
        <fullName evidence="1">Uncharacterized protein</fullName>
    </submittedName>
</protein>
<gene>
    <name evidence="1" type="ORF">L3Q82_021159</name>
</gene>
<name>A0ACB8X2Q1_9TELE</name>
<dbReference type="Proteomes" id="UP000831701">
    <property type="component" value="Chromosome 3"/>
</dbReference>
<feature type="non-terminal residue" evidence="1">
    <location>
        <position position="1"/>
    </location>
</feature>
<reference evidence="1" key="1">
    <citation type="submission" date="2022-04" db="EMBL/GenBank/DDBJ databases">
        <title>Jade perch genome.</title>
        <authorList>
            <person name="Chao B."/>
        </authorList>
    </citation>
    <scope>NUCLEOTIDE SEQUENCE</scope>
    <source>
        <strain evidence="1">CB-2022</strain>
    </source>
</reference>